<dbReference type="CDD" id="cd07042">
    <property type="entry name" value="STAS_SulP_like_sulfate_transporter"/>
    <property type="match status" value="1"/>
</dbReference>
<dbReference type="InterPro" id="IPR052706">
    <property type="entry name" value="Membrane-Transporter-like"/>
</dbReference>
<sequence length="754" mass="83943">MAFTILTQVGEDNPKSVIATTILSYSISSVVTGLVFFGMGACRLGSLIGFFPRHILVGCIGGVGWFLVATGLEVSARLDGNLEYNIPTLQKLFQFDTVFLWTVPLFLAILLMVCQKWVTNTLFVPCYFLVIPAVFYFFVAAIPNLKLDELRRTGWVFEMPSADAPFYHFYSLYDFKAVDWKALATTVPAMFALTFFGVLHVPINVPALGFSTGVDNVDVDRELIAHGVSNALSGFAGSIQNYLVYTNSLLFIRSGGDSRVAGIMLAIGTGGILVVGPVVIGFIPIMVVGALIFLLGIDLLREALYDTWGKLQRLEYLTIIAIVVTMGAWDFVIGILVGILLACVSFVVQFSQKSAVRASYSGVEARSLVRRHPIHQRYLREAGQQIHVTKLAGYMFFGTIVSVENRIRALLDEDALRERPMRFLIIDLWHVTGIDFSAAEAFTRVNRVCAVKNVKMIMCGVTQDGEIGKSLRSVGLWGGDEDQVQFFEDLNSTLEFCENELLKVFYSHRDALAQRNAQPAAQYLGTSLNHRAQPVCRLTYVDVPKQNTPGFTHDTTFSSPRKTLLHKAAADTLIGRDSVPAPKWQSFKQPLPLILQTFQELTAKNEDFWFKACSFFKRKEYPSGSILFRRGDRPDGFYLLEEGILRAEYDLPQGKYYESIVAGTTCGELPFFSETNRTATVVAECDCIAWLMEDSSWRELQEQCPDVASELLRISLKLTSERMSAITSYVMTSSLSRPTITKSNTHHPRSSGTS</sequence>
<dbReference type="PANTHER" id="PTHR43310:SF4">
    <property type="entry name" value="AFR304WP"/>
    <property type="match status" value="1"/>
</dbReference>
<keyword evidence="5" id="KW-0029">Amino-acid transport</keyword>
<dbReference type="PROSITE" id="PS50042">
    <property type="entry name" value="CNMP_BINDING_3"/>
    <property type="match status" value="1"/>
</dbReference>
<dbReference type="CDD" id="cd00038">
    <property type="entry name" value="CAP_ED"/>
    <property type="match status" value="1"/>
</dbReference>
<accession>A0A9P8I825</accession>
<dbReference type="Pfam" id="PF01740">
    <property type="entry name" value="STAS"/>
    <property type="match status" value="1"/>
</dbReference>
<evidence type="ECO:0000256" key="3">
    <source>
        <dbReference type="ARBA" id="ARBA00022554"/>
    </source>
</evidence>
<evidence type="ECO:0000256" key="1">
    <source>
        <dbReference type="ARBA" id="ARBA00004128"/>
    </source>
</evidence>
<dbReference type="InterPro" id="IPR014710">
    <property type="entry name" value="RmlC-like_jellyroll"/>
</dbReference>
<feature type="transmembrane region" description="Helical" evidence="8">
    <location>
        <begin position="223"/>
        <end position="243"/>
    </location>
</feature>
<feature type="transmembrane region" description="Helical" evidence="8">
    <location>
        <begin position="22"/>
        <end position="42"/>
    </location>
</feature>
<dbReference type="EMBL" id="JAGHQL010000011">
    <property type="protein sequence ID" value="KAH0544974.1"/>
    <property type="molecule type" value="Genomic_DNA"/>
</dbReference>
<evidence type="ECO:0000256" key="8">
    <source>
        <dbReference type="SAM" id="Phobius"/>
    </source>
</evidence>
<dbReference type="InterPro" id="IPR036513">
    <property type="entry name" value="STAS_dom_sf"/>
</dbReference>
<dbReference type="SUPFAM" id="SSF51206">
    <property type="entry name" value="cAMP-binding domain-like"/>
    <property type="match status" value="1"/>
</dbReference>
<protein>
    <recommendedName>
        <fullName evidence="13">Sulfate transporter family protein</fullName>
    </recommendedName>
</protein>
<gene>
    <name evidence="11" type="ORF">FGG08_000900</name>
</gene>
<name>A0A9P8I825_9PEZI</name>
<feature type="domain" description="STAS" evidence="10">
    <location>
        <begin position="388"/>
        <end position="497"/>
    </location>
</feature>
<dbReference type="AlphaFoldDB" id="A0A9P8I825"/>
<feature type="transmembrane region" description="Helical" evidence="8">
    <location>
        <begin position="182"/>
        <end position="203"/>
    </location>
</feature>
<keyword evidence="6 8" id="KW-1133">Transmembrane helix</keyword>
<feature type="transmembrane region" description="Helical" evidence="8">
    <location>
        <begin position="263"/>
        <end position="296"/>
    </location>
</feature>
<comment type="subcellular location">
    <subcellularLocation>
        <location evidence="1">Vacuole membrane</location>
        <topology evidence="1">Multi-pass membrane protein</topology>
    </subcellularLocation>
</comment>
<dbReference type="GO" id="GO:0000329">
    <property type="term" value="C:fungal-type vacuole membrane"/>
    <property type="evidence" value="ECO:0007669"/>
    <property type="project" value="UniProtKB-ARBA"/>
</dbReference>
<feature type="domain" description="Cyclic nucleotide-binding" evidence="9">
    <location>
        <begin position="619"/>
        <end position="700"/>
    </location>
</feature>
<comment type="caution">
    <text evidence="11">The sequence shown here is derived from an EMBL/GenBank/DDBJ whole genome shotgun (WGS) entry which is preliminary data.</text>
</comment>
<dbReference type="PANTHER" id="PTHR43310">
    <property type="entry name" value="SULFATE TRANSPORTER YBAR-RELATED"/>
    <property type="match status" value="1"/>
</dbReference>
<evidence type="ECO:0000256" key="2">
    <source>
        <dbReference type="ARBA" id="ARBA00022448"/>
    </source>
</evidence>
<feature type="transmembrane region" description="Helical" evidence="8">
    <location>
        <begin position="54"/>
        <end position="72"/>
    </location>
</feature>
<dbReference type="SUPFAM" id="SSF52091">
    <property type="entry name" value="SpoIIaa-like"/>
    <property type="match status" value="1"/>
</dbReference>
<keyword evidence="7 8" id="KW-0472">Membrane</keyword>
<proteinExistence type="predicted"/>
<dbReference type="InterPro" id="IPR000595">
    <property type="entry name" value="cNMP-bd_dom"/>
</dbReference>
<dbReference type="PROSITE" id="PS50801">
    <property type="entry name" value="STAS"/>
    <property type="match status" value="1"/>
</dbReference>
<dbReference type="Proteomes" id="UP000698800">
    <property type="component" value="Unassembled WGS sequence"/>
</dbReference>
<organism evidence="11 12">
    <name type="scientific">Glutinoglossum americanum</name>
    <dbReference type="NCBI Taxonomy" id="1670608"/>
    <lineage>
        <taxon>Eukaryota</taxon>
        <taxon>Fungi</taxon>
        <taxon>Dikarya</taxon>
        <taxon>Ascomycota</taxon>
        <taxon>Pezizomycotina</taxon>
        <taxon>Geoglossomycetes</taxon>
        <taxon>Geoglossales</taxon>
        <taxon>Geoglossaceae</taxon>
        <taxon>Glutinoglossum</taxon>
    </lineage>
</organism>
<evidence type="ECO:0000259" key="10">
    <source>
        <dbReference type="PROSITE" id="PS50801"/>
    </source>
</evidence>
<dbReference type="Pfam" id="PF00916">
    <property type="entry name" value="Sulfate_transp"/>
    <property type="match status" value="1"/>
</dbReference>
<evidence type="ECO:0008006" key="13">
    <source>
        <dbReference type="Google" id="ProtNLM"/>
    </source>
</evidence>
<dbReference type="GO" id="GO:0034490">
    <property type="term" value="P:basic amino acid transmembrane import into vacuole"/>
    <property type="evidence" value="ECO:0007669"/>
    <property type="project" value="UniProtKB-ARBA"/>
</dbReference>
<evidence type="ECO:0000256" key="7">
    <source>
        <dbReference type="ARBA" id="ARBA00023136"/>
    </source>
</evidence>
<dbReference type="SMART" id="SM00100">
    <property type="entry name" value="cNMP"/>
    <property type="match status" value="1"/>
</dbReference>
<dbReference type="Gene3D" id="2.60.120.10">
    <property type="entry name" value="Jelly Rolls"/>
    <property type="match status" value="1"/>
</dbReference>
<dbReference type="Pfam" id="PF00027">
    <property type="entry name" value="cNMP_binding"/>
    <property type="match status" value="1"/>
</dbReference>
<evidence type="ECO:0000313" key="12">
    <source>
        <dbReference type="Proteomes" id="UP000698800"/>
    </source>
</evidence>
<keyword evidence="3" id="KW-0926">Vacuole</keyword>
<dbReference type="FunFam" id="2.60.120.10:FF:000141">
    <property type="entry name" value="Sulfate transporter family protein"/>
    <property type="match status" value="1"/>
</dbReference>
<keyword evidence="4 8" id="KW-0812">Transmembrane</keyword>
<reference evidence="11" key="1">
    <citation type="submission" date="2021-03" db="EMBL/GenBank/DDBJ databases">
        <title>Comparative genomics and phylogenomic investigation of the class Geoglossomycetes provide insights into ecological specialization and systematics.</title>
        <authorList>
            <person name="Melie T."/>
            <person name="Pirro S."/>
            <person name="Miller A.N."/>
            <person name="Quandt A."/>
        </authorList>
    </citation>
    <scope>NUCLEOTIDE SEQUENCE</scope>
    <source>
        <strain evidence="11">GBOQ0MN5Z8</strain>
    </source>
</reference>
<feature type="transmembrane region" description="Helical" evidence="8">
    <location>
        <begin position="92"/>
        <end position="114"/>
    </location>
</feature>
<evidence type="ECO:0000313" key="11">
    <source>
        <dbReference type="EMBL" id="KAH0544974.1"/>
    </source>
</evidence>
<keyword evidence="2" id="KW-0813">Transport</keyword>
<dbReference type="InterPro" id="IPR018490">
    <property type="entry name" value="cNMP-bd_dom_sf"/>
</dbReference>
<dbReference type="InterPro" id="IPR002645">
    <property type="entry name" value="STAS_dom"/>
</dbReference>
<dbReference type="InterPro" id="IPR011547">
    <property type="entry name" value="SLC26A/SulP_dom"/>
</dbReference>
<evidence type="ECO:0000259" key="9">
    <source>
        <dbReference type="PROSITE" id="PS50042"/>
    </source>
</evidence>
<evidence type="ECO:0000256" key="4">
    <source>
        <dbReference type="ARBA" id="ARBA00022692"/>
    </source>
</evidence>
<dbReference type="FunFam" id="3.30.750.24:FF:000012">
    <property type="entry name" value="Sulfate transporter family protein"/>
    <property type="match status" value="1"/>
</dbReference>
<dbReference type="Gene3D" id="3.30.750.24">
    <property type="entry name" value="STAS domain"/>
    <property type="match status" value="1"/>
</dbReference>
<dbReference type="OrthoDB" id="409725at2759"/>
<feature type="transmembrane region" description="Helical" evidence="8">
    <location>
        <begin position="316"/>
        <end position="348"/>
    </location>
</feature>
<evidence type="ECO:0000256" key="6">
    <source>
        <dbReference type="ARBA" id="ARBA00022989"/>
    </source>
</evidence>
<keyword evidence="12" id="KW-1185">Reference proteome</keyword>
<feature type="transmembrane region" description="Helical" evidence="8">
    <location>
        <begin position="121"/>
        <end position="142"/>
    </location>
</feature>
<evidence type="ECO:0000256" key="5">
    <source>
        <dbReference type="ARBA" id="ARBA00022970"/>
    </source>
</evidence>